<dbReference type="AlphaFoldDB" id="A0A517ZYL5"/>
<comment type="similarity">
    <text evidence="2">Belongs to the peptide transporter carbon starvation (CstA) (TC 2.A.114) family.</text>
</comment>
<dbReference type="InterPro" id="IPR051605">
    <property type="entry name" value="CstA"/>
</dbReference>
<dbReference type="Proteomes" id="UP000319383">
    <property type="component" value="Chromosome"/>
</dbReference>
<evidence type="ECO:0000256" key="4">
    <source>
        <dbReference type="ARBA" id="ARBA00022692"/>
    </source>
</evidence>
<dbReference type="GO" id="GO:0005886">
    <property type="term" value="C:plasma membrane"/>
    <property type="evidence" value="ECO:0007669"/>
    <property type="project" value="UniProtKB-SubCell"/>
</dbReference>
<proteinExistence type="inferred from homology"/>
<protein>
    <submittedName>
        <fullName evidence="10">Carbon starvation protein A</fullName>
    </submittedName>
</protein>
<organism evidence="10 11">
    <name type="scientific">Symmachiella dynata</name>
    <dbReference type="NCBI Taxonomy" id="2527995"/>
    <lineage>
        <taxon>Bacteria</taxon>
        <taxon>Pseudomonadati</taxon>
        <taxon>Planctomycetota</taxon>
        <taxon>Planctomycetia</taxon>
        <taxon>Planctomycetales</taxon>
        <taxon>Planctomycetaceae</taxon>
        <taxon>Symmachiella</taxon>
    </lineage>
</organism>
<keyword evidence="5 8" id="KW-1133">Transmembrane helix</keyword>
<feature type="domain" description="CstA N-terminal" evidence="9">
    <location>
        <begin position="4"/>
        <end position="400"/>
    </location>
</feature>
<evidence type="ECO:0000313" key="10">
    <source>
        <dbReference type="EMBL" id="QDU47579.1"/>
    </source>
</evidence>
<feature type="transmembrane region" description="Helical" evidence="8">
    <location>
        <begin position="64"/>
        <end position="82"/>
    </location>
</feature>
<feature type="transmembrane region" description="Helical" evidence="8">
    <location>
        <begin position="270"/>
        <end position="291"/>
    </location>
</feature>
<feature type="transmembrane region" description="Helical" evidence="8">
    <location>
        <begin position="6"/>
        <end position="28"/>
    </location>
</feature>
<feature type="transmembrane region" description="Helical" evidence="8">
    <location>
        <begin position="575"/>
        <end position="597"/>
    </location>
</feature>
<keyword evidence="11" id="KW-1185">Reference proteome</keyword>
<feature type="domain" description="CstA N-terminal" evidence="9">
    <location>
        <begin position="434"/>
        <end position="561"/>
    </location>
</feature>
<dbReference type="InterPro" id="IPR003706">
    <property type="entry name" value="CstA_N"/>
</dbReference>
<feature type="transmembrane region" description="Helical" evidence="8">
    <location>
        <begin position="490"/>
        <end position="507"/>
    </location>
</feature>
<keyword evidence="6 8" id="KW-0472">Membrane</keyword>
<name>A0A517ZYL5_9PLAN</name>
<evidence type="ECO:0000313" key="11">
    <source>
        <dbReference type="Proteomes" id="UP000319383"/>
    </source>
</evidence>
<keyword evidence="4 8" id="KW-0812">Transmembrane</keyword>
<evidence type="ECO:0000256" key="8">
    <source>
        <dbReference type="SAM" id="Phobius"/>
    </source>
</evidence>
<feature type="transmembrane region" description="Helical" evidence="8">
    <location>
        <begin position="382"/>
        <end position="404"/>
    </location>
</feature>
<feature type="transmembrane region" description="Helical" evidence="8">
    <location>
        <begin position="341"/>
        <end position="362"/>
    </location>
</feature>
<feature type="transmembrane region" description="Helical" evidence="8">
    <location>
        <begin position="88"/>
        <end position="111"/>
    </location>
</feature>
<dbReference type="PANTHER" id="PTHR30252:SF0">
    <property type="entry name" value="PEPTIDE TRANSPORTER CSTA"/>
    <property type="match status" value="1"/>
</dbReference>
<dbReference type="RefSeq" id="WP_145380380.1">
    <property type="nucleotide sequence ID" value="NZ_CP036276.1"/>
</dbReference>
<sequence length="629" mass="67211">MATNAVLISLCSFAVLILAYFTYGRFLARRIFRLDPNRPTPAHTKQDGVDYVPTKIPVLFGHHFASIAGLGPILGPAIAVIWGWGPAVLWVVCGCIFMGAVHDLGALTVSLRYQGRSIGDVCSDLIGHRARFLFLLIIFFLMSLAMGAFVNAISALFVKFHPGAIIPSFGLMLVAMCIGIAVYRLRVGLGPATVVGLIAFGGLIYWGVQQPLPTYQWFASDVTQQLLTESRNAGADVDHGSIAAAQVLQESGHESAAADLTAAATTASRTWIYVLLGYGFIASVLPVWLLLQPRDYINSFQLYLALALLVAGLLVAAATGSDFNVIDAAMIRDDPQMGAPPMVPFLFVTIACGAVSGFHSLVSSGTTVRQLDRETDALPIGFGAMLTEGALAILVIMACVAGLGSQAWEAGGAYASWGGIGKGGLGVQLDAVIHGGANFLSEVGVSERFGQAFLAVTIVAFAMTTLDSATRLLRFNVEEIFRSIKLEPLANRYFASLIAVGGIALFAQPQGAALWVLFGTTNQLLAGLTLLTVSLFLFKLRRPIIYTLIPMGMMLVMTAWAMAIQLKGFYKDEQWLLFGVSVVVVLMTTWLVIEAILSFCRGRGGLSIAHDDEDPHDDQSEVVSATHLG</sequence>
<feature type="transmembrane region" description="Helical" evidence="8">
    <location>
        <begin position="544"/>
        <end position="563"/>
    </location>
</feature>
<dbReference type="PANTHER" id="PTHR30252">
    <property type="entry name" value="INNER MEMBRANE PEPTIDE TRANSPORTER"/>
    <property type="match status" value="1"/>
</dbReference>
<feature type="transmembrane region" description="Helical" evidence="8">
    <location>
        <begin position="132"/>
        <end position="158"/>
    </location>
</feature>
<evidence type="ECO:0000256" key="7">
    <source>
        <dbReference type="SAM" id="MobiDB-lite"/>
    </source>
</evidence>
<feature type="transmembrane region" description="Helical" evidence="8">
    <location>
        <begin position="303"/>
        <end position="321"/>
    </location>
</feature>
<gene>
    <name evidence="10" type="primary">cstA</name>
    <name evidence="10" type="ORF">Mal52_61140</name>
</gene>
<evidence type="ECO:0000256" key="6">
    <source>
        <dbReference type="ARBA" id="ARBA00023136"/>
    </source>
</evidence>
<feature type="transmembrane region" description="Helical" evidence="8">
    <location>
        <begin position="513"/>
        <end position="537"/>
    </location>
</feature>
<evidence type="ECO:0000256" key="1">
    <source>
        <dbReference type="ARBA" id="ARBA00004651"/>
    </source>
</evidence>
<accession>A0A517ZYL5</accession>
<comment type="subcellular location">
    <subcellularLocation>
        <location evidence="1">Cell membrane</location>
        <topology evidence="1">Multi-pass membrane protein</topology>
    </subcellularLocation>
</comment>
<feature type="transmembrane region" description="Helical" evidence="8">
    <location>
        <begin position="189"/>
        <end position="208"/>
    </location>
</feature>
<dbReference type="Pfam" id="PF02554">
    <property type="entry name" value="CstA"/>
    <property type="match status" value="2"/>
</dbReference>
<evidence type="ECO:0000259" key="9">
    <source>
        <dbReference type="Pfam" id="PF02554"/>
    </source>
</evidence>
<dbReference type="EMBL" id="CP036276">
    <property type="protein sequence ID" value="QDU47579.1"/>
    <property type="molecule type" value="Genomic_DNA"/>
</dbReference>
<reference evidence="10 11" key="1">
    <citation type="submission" date="2019-02" db="EMBL/GenBank/DDBJ databases">
        <title>Deep-cultivation of Planctomycetes and their phenomic and genomic characterization uncovers novel biology.</title>
        <authorList>
            <person name="Wiegand S."/>
            <person name="Jogler M."/>
            <person name="Boedeker C."/>
            <person name="Pinto D."/>
            <person name="Vollmers J."/>
            <person name="Rivas-Marin E."/>
            <person name="Kohn T."/>
            <person name="Peeters S.H."/>
            <person name="Heuer A."/>
            <person name="Rast P."/>
            <person name="Oberbeckmann S."/>
            <person name="Bunk B."/>
            <person name="Jeske O."/>
            <person name="Meyerdierks A."/>
            <person name="Storesund J.E."/>
            <person name="Kallscheuer N."/>
            <person name="Luecker S."/>
            <person name="Lage O.M."/>
            <person name="Pohl T."/>
            <person name="Merkel B.J."/>
            <person name="Hornburger P."/>
            <person name="Mueller R.-W."/>
            <person name="Bruemmer F."/>
            <person name="Labrenz M."/>
            <person name="Spormann A.M."/>
            <person name="Op den Camp H."/>
            <person name="Overmann J."/>
            <person name="Amann R."/>
            <person name="Jetten M.S.M."/>
            <person name="Mascher T."/>
            <person name="Medema M.H."/>
            <person name="Devos D.P."/>
            <person name="Kaster A.-K."/>
            <person name="Ovreas L."/>
            <person name="Rohde M."/>
            <person name="Galperin M.Y."/>
            <person name="Jogler C."/>
        </authorList>
    </citation>
    <scope>NUCLEOTIDE SEQUENCE [LARGE SCALE GENOMIC DNA]</scope>
    <source>
        <strain evidence="10 11">Mal52</strain>
    </source>
</reference>
<evidence type="ECO:0000256" key="2">
    <source>
        <dbReference type="ARBA" id="ARBA00007755"/>
    </source>
</evidence>
<feature type="region of interest" description="Disordered" evidence="7">
    <location>
        <begin position="610"/>
        <end position="629"/>
    </location>
</feature>
<feature type="transmembrane region" description="Helical" evidence="8">
    <location>
        <begin position="164"/>
        <end position="182"/>
    </location>
</feature>
<evidence type="ECO:0000256" key="3">
    <source>
        <dbReference type="ARBA" id="ARBA00022475"/>
    </source>
</evidence>
<feature type="transmembrane region" description="Helical" evidence="8">
    <location>
        <begin position="449"/>
        <end position="469"/>
    </location>
</feature>
<dbReference type="GO" id="GO:0009267">
    <property type="term" value="P:cellular response to starvation"/>
    <property type="evidence" value="ECO:0007669"/>
    <property type="project" value="InterPro"/>
</dbReference>
<keyword evidence="3" id="KW-1003">Cell membrane</keyword>
<evidence type="ECO:0000256" key="5">
    <source>
        <dbReference type="ARBA" id="ARBA00022989"/>
    </source>
</evidence>
<dbReference type="KEGG" id="sdyn:Mal52_61140"/>